<name>A0A172YAL6_9GAMM</name>
<accession>A0A172YAL6</accession>
<dbReference type="Gene3D" id="3.30.360.10">
    <property type="entry name" value="Dihydrodipicolinate Reductase, domain 2"/>
    <property type="match status" value="1"/>
</dbReference>
<feature type="domain" description="Gfo/Idh/MocA-like oxidoreductase N-terminal" evidence="1">
    <location>
        <begin position="4"/>
        <end position="122"/>
    </location>
</feature>
<gene>
    <name evidence="2" type="ORF">A5892_01460</name>
</gene>
<dbReference type="PANTHER" id="PTHR43818:SF7">
    <property type="entry name" value="DEHYDROGENASE"/>
    <property type="match status" value="1"/>
</dbReference>
<dbReference type="InterPro" id="IPR050463">
    <property type="entry name" value="Gfo/Idh/MocA_oxidrdct_glycsds"/>
</dbReference>
<dbReference type="KEGG" id="haa:A5892_01460"/>
<keyword evidence="3" id="KW-1185">Reference proteome</keyword>
<dbReference type="GO" id="GO:0000166">
    <property type="term" value="F:nucleotide binding"/>
    <property type="evidence" value="ECO:0007669"/>
    <property type="project" value="InterPro"/>
</dbReference>
<dbReference type="PANTHER" id="PTHR43818">
    <property type="entry name" value="BCDNA.GH03377"/>
    <property type="match status" value="1"/>
</dbReference>
<dbReference type="Gene3D" id="3.40.50.720">
    <property type="entry name" value="NAD(P)-binding Rossmann-like Domain"/>
    <property type="match status" value="1"/>
</dbReference>
<protein>
    <submittedName>
        <fullName evidence="2">Galactose 1-dehydrogenase</fullName>
    </submittedName>
</protein>
<sequence>MPPIKLALVGLGKIARDQHLPALAANPDYQLIALVSRSIHEQQALTVAFPEAKLFTDLDQLLASGLEIDAVSLCAPPQVRHAQAARALAAGCDVMLEKPPGSGINDVQALIHQAERHGRVLFATWHSRYAPQVEPARAWLESKRVTALKVSWREDVRHWHFNQEWVWQPGGLGVFDPGINALSIVTRLLPDGLYLTKARLDFPSNRQTPIAARLEGALAGRASGPVEIELDWLKTGEQSWDIEIGTDQGRIELTHGGSRMLIDGEQIAVAGEQEYPGLYARFSELVARRKSDVDLTPLALAADAFLLGERREVDAFEW</sequence>
<dbReference type="InterPro" id="IPR036291">
    <property type="entry name" value="NAD(P)-bd_dom_sf"/>
</dbReference>
<evidence type="ECO:0000313" key="3">
    <source>
        <dbReference type="Proteomes" id="UP000077875"/>
    </source>
</evidence>
<proteinExistence type="predicted"/>
<evidence type="ECO:0000313" key="2">
    <source>
        <dbReference type="EMBL" id="ANF56291.1"/>
    </source>
</evidence>
<reference evidence="2 3" key="1">
    <citation type="submission" date="2016-04" db="EMBL/GenBank/DDBJ databases">
        <title>Complete Genome Sequence of Halotalea alkalilenta IHB B 13600.</title>
        <authorList>
            <person name="Swarnkar M.K."/>
            <person name="Sharma A."/>
            <person name="Kaushal K."/>
            <person name="Soni R."/>
            <person name="Rana S."/>
            <person name="Singh A.K."/>
            <person name="Gulati A."/>
        </authorList>
    </citation>
    <scope>NUCLEOTIDE SEQUENCE [LARGE SCALE GENOMIC DNA]</scope>
    <source>
        <strain evidence="2 3">IHB B 13600</strain>
    </source>
</reference>
<dbReference type="STRING" id="376489.A5892_01460"/>
<dbReference type="RefSeq" id="WP_064121278.1">
    <property type="nucleotide sequence ID" value="NZ_CP015243.1"/>
</dbReference>
<dbReference type="InterPro" id="IPR000683">
    <property type="entry name" value="Gfo/Idh/MocA-like_OxRdtase_N"/>
</dbReference>
<dbReference type="Pfam" id="PF01408">
    <property type="entry name" value="GFO_IDH_MocA"/>
    <property type="match status" value="1"/>
</dbReference>
<dbReference type="SUPFAM" id="SSF51735">
    <property type="entry name" value="NAD(P)-binding Rossmann-fold domains"/>
    <property type="match status" value="1"/>
</dbReference>
<dbReference type="EMBL" id="CP015243">
    <property type="protein sequence ID" value="ANF56291.1"/>
    <property type="molecule type" value="Genomic_DNA"/>
</dbReference>
<dbReference type="Proteomes" id="UP000077875">
    <property type="component" value="Chromosome"/>
</dbReference>
<organism evidence="2 3">
    <name type="scientific">Halotalea alkalilenta</name>
    <dbReference type="NCBI Taxonomy" id="376489"/>
    <lineage>
        <taxon>Bacteria</taxon>
        <taxon>Pseudomonadati</taxon>
        <taxon>Pseudomonadota</taxon>
        <taxon>Gammaproteobacteria</taxon>
        <taxon>Oceanospirillales</taxon>
        <taxon>Halomonadaceae</taxon>
        <taxon>Halotalea</taxon>
    </lineage>
</organism>
<evidence type="ECO:0000259" key="1">
    <source>
        <dbReference type="Pfam" id="PF01408"/>
    </source>
</evidence>
<dbReference type="AlphaFoldDB" id="A0A172YAL6"/>